<dbReference type="PANTHER" id="PTHR12526">
    <property type="entry name" value="GLYCOSYLTRANSFERASE"/>
    <property type="match status" value="1"/>
</dbReference>
<proteinExistence type="predicted"/>
<evidence type="ECO:0000259" key="4">
    <source>
        <dbReference type="Pfam" id="PF00534"/>
    </source>
</evidence>
<evidence type="ECO:0000256" key="1">
    <source>
        <dbReference type="ARBA" id="ARBA00022676"/>
    </source>
</evidence>
<accession>A0A975CQT4</accession>
<dbReference type="InterPro" id="IPR001296">
    <property type="entry name" value="Glyco_trans_1"/>
</dbReference>
<evidence type="ECO:0000313" key="6">
    <source>
        <dbReference type="Proteomes" id="UP000663920"/>
    </source>
</evidence>
<dbReference type="PANTHER" id="PTHR12526:SF629">
    <property type="entry name" value="TEICHURONIC ACID BIOSYNTHESIS GLYCOSYLTRANSFERASE TUAH-RELATED"/>
    <property type="match status" value="1"/>
</dbReference>
<dbReference type="KEGG" id="pcea:J3359_15515"/>
<keyword evidence="3" id="KW-0812">Transmembrane</keyword>
<evidence type="ECO:0000313" key="5">
    <source>
        <dbReference type="EMBL" id="QTE22197.1"/>
    </source>
</evidence>
<dbReference type="Pfam" id="PF00534">
    <property type="entry name" value="Glycos_transf_1"/>
    <property type="match status" value="1"/>
</dbReference>
<dbReference type="Gene3D" id="3.40.50.2000">
    <property type="entry name" value="Glycogen Phosphorylase B"/>
    <property type="match status" value="2"/>
</dbReference>
<dbReference type="GO" id="GO:0016757">
    <property type="term" value="F:glycosyltransferase activity"/>
    <property type="evidence" value="ECO:0007669"/>
    <property type="project" value="UniProtKB-KW"/>
</dbReference>
<sequence length="361" mass="42529">MKKIIVSVTNDLTTDQRVEKVCNSLHTDGYDVYLVGRLLKNSEDINRDYTTKRFKLFFNSGVLFYAEYNIRLFFFLLFKKKDILLSNDVDTLLPNYFISKIQHKKLVFDSHELFSEIPELVNRPKVKKIWTSIENWIIPKLKNNYTVCNSIANYYQNKYNVQFKTILNVPNKKNIENGIFPFETYQKKIIIYQGAVNMGRGLELMIETMQHLENHLLIIIGNGDIYKDLKEKTSTLKLNEKVFFLGRKKPEDLKKLTPLADIGFSLEEDLGLNYRFALPNKIFDYIQAEIPIIVSNFPEMKQIVIDHKIGEIIEHRDPKFLAHQIKKLLEKDFSNELKEAKKILIWKHQEKKLLAIFKNAK</sequence>
<dbReference type="AlphaFoldDB" id="A0A975CQT4"/>
<keyword evidence="3" id="KW-1133">Transmembrane helix</keyword>
<feature type="transmembrane region" description="Helical" evidence="3">
    <location>
        <begin position="56"/>
        <end position="78"/>
    </location>
</feature>
<evidence type="ECO:0000256" key="2">
    <source>
        <dbReference type="ARBA" id="ARBA00022679"/>
    </source>
</evidence>
<protein>
    <submittedName>
        <fullName evidence="5">Glycosyltransferase</fullName>
    </submittedName>
</protein>
<dbReference type="SUPFAM" id="SSF53756">
    <property type="entry name" value="UDP-Glycosyltransferase/glycogen phosphorylase"/>
    <property type="match status" value="1"/>
</dbReference>
<keyword evidence="6" id="KW-1185">Reference proteome</keyword>
<organism evidence="5 6">
    <name type="scientific">Polaribacter cellanae</name>
    <dbReference type="NCBI Taxonomy" id="2818493"/>
    <lineage>
        <taxon>Bacteria</taxon>
        <taxon>Pseudomonadati</taxon>
        <taxon>Bacteroidota</taxon>
        <taxon>Flavobacteriia</taxon>
        <taxon>Flavobacteriales</taxon>
        <taxon>Flavobacteriaceae</taxon>
    </lineage>
</organism>
<gene>
    <name evidence="5" type="ORF">J3359_15515</name>
</gene>
<name>A0A975CQT4_9FLAO</name>
<keyword evidence="2" id="KW-0808">Transferase</keyword>
<feature type="domain" description="Glycosyl transferase family 1" evidence="4">
    <location>
        <begin position="186"/>
        <end position="338"/>
    </location>
</feature>
<dbReference type="Proteomes" id="UP000663920">
    <property type="component" value="Chromosome"/>
</dbReference>
<dbReference type="RefSeq" id="WP_208077899.1">
    <property type="nucleotide sequence ID" value="NZ_CP071869.1"/>
</dbReference>
<dbReference type="EMBL" id="CP071869">
    <property type="protein sequence ID" value="QTE22197.1"/>
    <property type="molecule type" value="Genomic_DNA"/>
</dbReference>
<reference evidence="5 6" key="1">
    <citation type="submission" date="2021-03" db="EMBL/GenBank/DDBJ databases">
        <title>Complete genome of Polaribacter_sp.SM13.</title>
        <authorList>
            <person name="Jeong S.W."/>
            <person name="Bae J.W."/>
        </authorList>
    </citation>
    <scope>NUCLEOTIDE SEQUENCE [LARGE SCALE GENOMIC DNA]</scope>
    <source>
        <strain evidence="5 6">SM13</strain>
    </source>
</reference>
<keyword evidence="1" id="KW-0328">Glycosyltransferase</keyword>
<keyword evidence="3" id="KW-0472">Membrane</keyword>
<evidence type="ECO:0000256" key="3">
    <source>
        <dbReference type="SAM" id="Phobius"/>
    </source>
</evidence>